<dbReference type="CDD" id="cd01948">
    <property type="entry name" value="EAL"/>
    <property type="match status" value="1"/>
</dbReference>
<feature type="domain" description="EAL" evidence="2">
    <location>
        <begin position="404"/>
        <end position="654"/>
    </location>
</feature>
<dbReference type="SMART" id="SM00267">
    <property type="entry name" value="GGDEF"/>
    <property type="match status" value="1"/>
</dbReference>
<dbReference type="PROSITE" id="PS50887">
    <property type="entry name" value="GGDEF"/>
    <property type="match status" value="1"/>
</dbReference>
<dbReference type="InterPro" id="IPR052155">
    <property type="entry name" value="Biofilm_reg_signaling"/>
</dbReference>
<evidence type="ECO:0000313" key="5">
    <source>
        <dbReference type="Proteomes" id="UP000219331"/>
    </source>
</evidence>
<dbReference type="Gene3D" id="3.30.70.270">
    <property type="match status" value="1"/>
</dbReference>
<sequence>MTLSILLKRATSVGDRFRHLAITVLVVLVLAVLLHAEAVLTTGGAVDKSMRYDIAMSGLNGRVDAVTARQRISQYAATGRVSDAEEAWLFYNILASRIETWSSGAFGAFVSASPQRKAMLDELSRDVASIEGDYAALPDREALARIDAVLEKAVGVIDRIGGEALMDNLVEAADIRATLLERQRLQNILVEVLVGTGAVLLLFMSFQARSLRRARTTAEQTAREFEFAARHDPLTGLPNRIAFHDALEQAISSGRPRDADRLAVLALDLDGFKAVNDILGHASGDDLLRSVADRLRRIVADWGPRDVVSRLGGDEFTVLTRISGGEDEAVARAKLLIDGLHEAHTLSGGNVVVNATIGVALAQDEESGSSMLQNADLALSHAKATGKGRVQLYDVSMRADATRRRQIEEGITQALDEGDIATHYQPQVDMRTGRIVGLEALARWRHPALGWIPPSEFIPIAEASGRIVEIGERILEQACRDTLALPVELPVAVNLSVAQLAREDLAETVADVLLRFGLPASRLKLEVTESVVMKDTRRAIATLKKLKALGVSISLDDFGTGYSALSYLRSFQWDELKIDRSFVRSLDSDRHSLSIVTSILELAARLDIGVTVEGVETEEQVALLTGAGCRVAQGFLFGAPVPASDLGALLARGGRAEGETRSTASVAAVSPARGIV</sequence>
<keyword evidence="1" id="KW-0812">Transmembrane</keyword>
<dbReference type="Pfam" id="PF00990">
    <property type="entry name" value="GGDEF"/>
    <property type="match status" value="1"/>
</dbReference>
<dbReference type="InterPro" id="IPR000160">
    <property type="entry name" value="GGDEF_dom"/>
</dbReference>
<dbReference type="SMART" id="SM00052">
    <property type="entry name" value="EAL"/>
    <property type="match status" value="1"/>
</dbReference>
<dbReference type="Pfam" id="PF00563">
    <property type="entry name" value="EAL"/>
    <property type="match status" value="1"/>
</dbReference>
<keyword evidence="5" id="KW-1185">Reference proteome</keyword>
<dbReference type="AlphaFoldDB" id="A0A285R9L3"/>
<protein>
    <submittedName>
        <fullName evidence="4">Diguanylate cyclase (GGDEF) domain-containing protein</fullName>
    </submittedName>
</protein>
<evidence type="ECO:0000313" key="4">
    <source>
        <dbReference type="EMBL" id="SOB90785.1"/>
    </source>
</evidence>
<dbReference type="Gene3D" id="3.20.20.450">
    <property type="entry name" value="EAL domain"/>
    <property type="match status" value="1"/>
</dbReference>
<dbReference type="SUPFAM" id="SSF141868">
    <property type="entry name" value="EAL domain-like"/>
    <property type="match status" value="1"/>
</dbReference>
<keyword evidence="1" id="KW-0472">Membrane</keyword>
<proteinExistence type="predicted"/>
<evidence type="ECO:0000259" key="2">
    <source>
        <dbReference type="PROSITE" id="PS50883"/>
    </source>
</evidence>
<dbReference type="InterPro" id="IPR043128">
    <property type="entry name" value="Rev_trsase/Diguanyl_cyclase"/>
</dbReference>
<dbReference type="STRING" id="538381.GCA_001696535_01625"/>
<feature type="transmembrane region" description="Helical" evidence="1">
    <location>
        <begin position="20"/>
        <end position="46"/>
    </location>
</feature>
<dbReference type="PANTHER" id="PTHR44757">
    <property type="entry name" value="DIGUANYLATE CYCLASE DGCP"/>
    <property type="match status" value="1"/>
</dbReference>
<gene>
    <name evidence="4" type="ORF">SAMN05421512_101498</name>
</gene>
<dbReference type="InterPro" id="IPR001633">
    <property type="entry name" value="EAL_dom"/>
</dbReference>
<dbReference type="NCBIfam" id="TIGR00254">
    <property type="entry name" value="GGDEF"/>
    <property type="match status" value="1"/>
</dbReference>
<organism evidence="4 5">
    <name type="scientific">Stappia indica</name>
    <dbReference type="NCBI Taxonomy" id="538381"/>
    <lineage>
        <taxon>Bacteria</taxon>
        <taxon>Pseudomonadati</taxon>
        <taxon>Pseudomonadota</taxon>
        <taxon>Alphaproteobacteria</taxon>
        <taxon>Hyphomicrobiales</taxon>
        <taxon>Stappiaceae</taxon>
        <taxon>Stappia</taxon>
    </lineage>
</organism>
<dbReference type="RefSeq" id="WP_097173806.1">
    <property type="nucleotide sequence ID" value="NZ_OBML01000001.1"/>
</dbReference>
<dbReference type="SUPFAM" id="SSF55073">
    <property type="entry name" value="Nucleotide cyclase"/>
    <property type="match status" value="1"/>
</dbReference>
<dbReference type="CDD" id="cd01949">
    <property type="entry name" value="GGDEF"/>
    <property type="match status" value="1"/>
</dbReference>
<reference evidence="4 5" key="1">
    <citation type="submission" date="2017-08" db="EMBL/GenBank/DDBJ databases">
        <authorList>
            <person name="de Groot N.N."/>
        </authorList>
    </citation>
    <scope>NUCLEOTIDE SEQUENCE [LARGE SCALE GENOMIC DNA]</scope>
    <source>
        <strain evidence="4 5">USBA 352</strain>
    </source>
</reference>
<keyword evidence="1" id="KW-1133">Transmembrane helix</keyword>
<dbReference type="InterPro" id="IPR029787">
    <property type="entry name" value="Nucleotide_cyclase"/>
</dbReference>
<feature type="domain" description="GGDEF" evidence="3">
    <location>
        <begin position="260"/>
        <end position="395"/>
    </location>
</feature>
<dbReference type="PROSITE" id="PS50883">
    <property type="entry name" value="EAL"/>
    <property type="match status" value="1"/>
</dbReference>
<evidence type="ECO:0000259" key="3">
    <source>
        <dbReference type="PROSITE" id="PS50887"/>
    </source>
</evidence>
<name>A0A285R9L3_9HYPH</name>
<dbReference type="EMBL" id="OBML01000001">
    <property type="protein sequence ID" value="SOB90785.1"/>
    <property type="molecule type" value="Genomic_DNA"/>
</dbReference>
<dbReference type="OrthoDB" id="9814202at2"/>
<evidence type="ECO:0000256" key="1">
    <source>
        <dbReference type="SAM" id="Phobius"/>
    </source>
</evidence>
<dbReference type="Proteomes" id="UP000219331">
    <property type="component" value="Unassembled WGS sequence"/>
</dbReference>
<accession>A0A285R9L3</accession>
<dbReference type="InterPro" id="IPR035919">
    <property type="entry name" value="EAL_sf"/>
</dbReference>
<dbReference type="PANTHER" id="PTHR44757:SF2">
    <property type="entry name" value="BIOFILM ARCHITECTURE MAINTENANCE PROTEIN MBAA"/>
    <property type="match status" value="1"/>
</dbReference>